<comment type="caution">
    <text evidence="1">The sequence shown here is derived from an EMBL/GenBank/DDBJ whole genome shotgun (WGS) entry which is preliminary data.</text>
</comment>
<sequence length="64" mass="6811">MEFILSLRGSAAVTTYLLCAGSGASPRLIHRTAKIVVGLEAVYGVRRSHSDFISEADSIADSSR</sequence>
<dbReference type="EMBL" id="RAPO01000002">
    <property type="protein sequence ID" value="RKD95076.1"/>
    <property type="molecule type" value="Genomic_DNA"/>
</dbReference>
<evidence type="ECO:0000313" key="1">
    <source>
        <dbReference type="EMBL" id="RKD95076.1"/>
    </source>
</evidence>
<keyword evidence="2" id="KW-1185">Reference proteome</keyword>
<dbReference type="AlphaFoldDB" id="A0A419WI43"/>
<gene>
    <name evidence="1" type="ORF">ATJ93_1926</name>
</gene>
<evidence type="ECO:0000313" key="2">
    <source>
        <dbReference type="Proteomes" id="UP000283805"/>
    </source>
</evidence>
<accession>A0A419WI43</accession>
<organism evidence="1 2">
    <name type="scientific">Halopiger aswanensis</name>
    <dbReference type="NCBI Taxonomy" id="148449"/>
    <lineage>
        <taxon>Archaea</taxon>
        <taxon>Methanobacteriati</taxon>
        <taxon>Methanobacteriota</taxon>
        <taxon>Stenosarchaea group</taxon>
        <taxon>Halobacteria</taxon>
        <taxon>Halobacteriales</taxon>
        <taxon>Natrialbaceae</taxon>
        <taxon>Halopiger</taxon>
    </lineage>
</organism>
<reference evidence="1 2" key="1">
    <citation type="submission" date="2018-09" db="EMBL/GenBank/DDBJ databases">
        <title>Genomic Encyclopedia of Archaeal and Bacterial Type Strains, Phase II (KMG-II): from individual species to whole genera.</title>
        <authorList>
            <person name="Goeker M."/>
        </authorList>
    </citation>
    <scope>NUCLEOTIDE SEQUENCE [LARGE SCALE GENOMIC DNA]</scope>
    <source>
        <strain evidence="1 2">DSM 13151</strain>
    </source>
</reference>
<name>A0A419WI43_9EURY</name>
<protein>
    <submittedName>
        <fullName evidence="1">Uncharacterized protein</fullName>
    </submittedName>
</protein>
<dbReference type="Proteomes" id="UP000283805">
    <property type="component" value="Unassembled WGS sequence"/>
</dbReference>
<proteinExistence type="predicted"/>